<evidence type="ECO:0000256" key="1">
    <source>
        <dbReference type="SAM" id="MobiDB-lite"/>
    </source>
</evidence>
<dbReference type="Proteomes" id="UP000533598">
    <property type="component" value="Unassembled WGS sequence"/>
</dbReference>
<feature type="compositionally biased region" description="Polar residues" evidence="1">
    <location>
        <begin position="13"/>
        <end position="27"/>
    </location>
</feature>
<dbReference type="AlphaFoldDB" id="A0A7W7CDN3"/>
<protein>
    <submittedName>
        <fullName evidence="2">Uncharacterized protein</fullName>
    </submittedName>
</protein>
<proteinExistence type="predicted"/>
<sequence>MAETSWRRVSAAGQASGSATRTCSPQTCSGSARRIAVSLSAQQLGQALVQAGVAGVDRALRPLQRRPDPVVWASSRWIGERWRTMSTACIE</sequence>
<keyword evidence="3" id="KW-1185">Reference proteome</keyword>
<organism evidence="2 3">
    <name type="scientific">Crossiella cryophila</name>
    <dbReference type="NCBI Taxonomy" id="43355"/>
    <lineage>
        <taxon>Bacteria</taxon>
        <taxon>Bacillati</taxon>
        <taxon>Actinomycetota</taxon>
        <taxon>Actinomycetes</taxon>
        <taxon>Pseudonocardiales</taxon>
        <taxon>Pseudonocardiaceae</taxon>
        <taxon>Crossiella</taxon>
    </lineage>
</organism>
<feature type="region of interest" description="Disordered" evidence="1">
    <location>
        <begin position="1"/>
        <end position="27"/>
    </location>
</feature>
<comment type="caution">
    <text evidence="2">The sequence shown here is derived from an EMBL/GenBank/DDBJ whole genome shotgun (WGS) entry which is preliminary data.</text>
</comment>
<name>A0A7W7CDN3_9PSEU</name>
<accession>A0A7W7CDN3</accession>
<dbReference type="EMBL" id="JACHMH010000001">
    <property type="protein sequence ID" value="MBB4679213.1"/>
    <property type="molecule type" value="Genomic_DNA"/>
</dbReference>
<evidence type="ECO:0000313" key="2">
    <source>
        <dbReference type="EMBL" id="MBB4679213.1"/>
    </source>
</evidence>
<reference evidence="2 3" key="1">
    <citation type="submission" date="2020-08" db="EMBL/GenBank/DDBJ databases">
        <title>Sequencing the genomes of 1000 actinobacteria strains.</title>
        <authorList>
            <person name="Klenk H.-P."/>
        </authorList>
    </citation>
    <scope>NUCLEOTIDE SEQUENCE [LARGE SCALE GENOMIC DNA]</scope>
    <source>
        <strain evidence="2 3">DSM 44230</strain>
    </source>
</reference>
<gene>
    <name evidence="2" type="ORF">HNR67_005331</name>
</gene>
<evidence type="ECO:0000313" key="3">
    <source>
        <dbReference type="Proteomes" id="UP000533598"/>
    </source>
</evidence>